<comment type="caution">
    <text evidence="1">The sequence shown here is derived from an EMBL/GenBank/DDBJ whole genome shotgun (WGS) entry which is preliminary data.</text>
</comment>
<evidence type="ECO:0000313" key="1">
    <source>
        <dbReference type="EMBL" id="KAI8005749.1"/>
    </source>
</evidence>
<evidence type="ECO:0000313" key="2">
    <source>
        <dbReference type="Proteomes" id="UP001060215"/>
    </source>
</evidence>
<keyword evidence="2" id="KW-1185">Reference proteome</keyword>
<reference evidence="1 2" key="1">
    <citation type="journal article" date="2022" name="Plant J.">
        <title>Chromosome-level genome of Camellia lanceoleosa provides a valuable resource for understanding genome evolution and self-incompatibility.</title>
        <authorList>
            <person name="Gong W."/>
            <person name="Xiao S."/>
            <person name="Wang L."/>
            <person name="Liao Z."/>
            <person name="Chang Y."/>
            <person name="Mo W."/>
            <person name="Hu G."/>
            <person name="Li W."/>
            <person name="Zhao G."/>
            <person name="Zhu H."/>
            <person name="Hu X."/>
            <person name="Ji K."/>
            <person name="Xiang X."/>
            <person name="Song Q."/>
            <person name="Yuan D."/>
            <person name="Jin S."/>
            <person name="Zhang L."/>
        </authorList>
    </citation>
    <scope>NUCLEOTIDE SEQUENCE [LARGE SCALE GENOMIC DNA]</scope>
    <source>
        <strain evidence="1">SQ_2022a</strain>
    </source>
</reference>
<sequence>MPETTIKIPTIARSDFRSRMVRDYVRGRATGRFSNSRIPTDFISEAFGLRPIVPAYLDPMYNISDFAIELHLLRLEVDMTMQLLMCLWVLFCLHLTNFHSILAHNQCMVFLCFS</sequence>
<proteinExistence type="predicted"/>
<protein>
    <submittedName>
        <fullName evidence="1">GDSL esterase/lipase</fullName>
    </submittedName>
</protein>
<dbReference type="EMBL" id="CM045764">
    <property type="protein sequence ID" value="KAI8005749.1"/>
    <property type="molecule type" value="Genomic_DNA"/>
</dbReference>
<name>A0ACC0GYE1_9ERIC</name>
<gene>
    <name evidence="1" type="ORF">LOK49_LG07G02695</name>
</gene>
<dbReference type="Proteomes" id="UP001060215">
    <property type="component" value="Chromosome 7"/>
</dbReference>
<accession>A0ACC0GYE1</accession>
<organism evidence="1 2">
    <name type="scientific">Camellia lanceoleosa</name>
    <dbReference type="NCBI Taxonomy" id="1840588"/>
    <lineage>
        <taxon>Eukaryota</taxon>
        <taxon>Viridiplantae</taxon>
        <taxon>Streptophyta</taxon>
        <taxon>Embryophyta</taxon>
        <taxon>Tracheophyta</taxon>
        <taxon>Spermatophyta</taxon>
        <taxon>Magnoliopsida</taxon>
        <taxon>eudicotyledons</taxon>
        <taxon>Gunneridae</taxon>
        <taxon>Pentapetalae</taxon>
        <taxon>asterids</taxon>
        <taxon>Ericales</taxon>
        <taxon>Theaceae</taxon>
        <taxon>Camellia</taxon>
    </lineage>
</organism>